<dbReference type="Proteomes" id="UP001465976">
    <property type="component" value="Unassembled WGS sequence"/>
</dbReference>
<feature type="region of interest" description="Disordered" evidence="1">
    <location>
        <begin position="1"/>
        <end position="41"/>
    </location>
</feature>
<dbReference type="InterPro" id="IPR009057">
    <property type="entry name" value="Homeodomain-like_sf"/>
</dbReference>
<gene>
    <name evidence="2" type="ORF">V5O48_017943</name>
</gene>
<keyword evidence="3" id="KW-1185">Reference proteome</keyword>
<reference evidence="2 3" key="1">
    <citation type="submission" date="2024-02" db="EMBL/GenBank/DDBJ databases">
        <title>A draft genome for the cacao thread blight pathogen Marasmius crinis-equi.</title>
        <authorList>
            <person name="Cohen S.P."/>
            <person name="Baruah I.K."/>
            <person name="Amoako-Attah I."/>
            <person name="Bukari Y."/>
            <person name="Meinhardt L.W."/>
            <person name="Bailey B.A."/>
        </authorList>
    </citation>
    <scope>NUCLEOTIDE SEQUENCE [LARGE SCALE GENOMIC DNA]</scope>
    <source>
        <strain evidence="2 3">GH-76</strain>
    </source>
</reference>
<organism evidence="2 3">
    <name type="scientific">Marasmius crinis-equi</name>
    <dbReference type="NCBI Taxonomy" id="585013"/>
    <lineage>
        <taxon>Eukaryota</taxon>
        <taxon>Fungi</taxon>
        <taxon>Dikarya</taxon>
        <taxon>Basidiomycota</taxon>
        <taxon>Agaricomycotina</taxon>
        <taxon>Agaricomycetes</taxon>
        <taxon>Agaricomycetidae</taxon>
        <taxon>Agaricales</taxon>
        <taxon>Marasmiineae</taxon>
        <taxon>Marasmiaceae</taxon>
        <taxon>Marasmius</taxon>
    </lineage>
</organism>
<comment type="caution">
    <text evidence="2">The sequence shown here is derived from an EMBL/GenBank/DDBJ whole genome shotgun (WGS) entry which is preliminary data.</text>
</comment>
<evidence type="ECO:0000313" key="3">
    <source>
        <dbReference type="Proteomes" id="UP001465976"/>
    </source>
</evidence>
<sequence length="200" mass="22981">MTSQKTRKVRTNQRVATAHQLKKPHKSATAPKTTAKPLHEKKEDLTLANWLEVFDYMDAKPGLTQQQVVNYFASRPSGVLSFKQSALSKKLQKKDELRARVASHPNALLTKRAHVVTRPDVNQALALWQDYMEGKQETVTGPMLIEKRKRFEVMFDVPEDKRLKGTGWLASFKEAYKSRRGVALEKLHQLICEQWRRNGS</sequence>
<dbReference type="SUPFAM" id="SSF46689">
    <property type="entry name" value="Homeodomain-like"/>
    <property type="match status" value="1"/>
</dbReference>
<evidence type="ECO:0000313" key="2">
    <source>
        <dbReference type="EMBL" id="KAL0564111.1"/>
    </source>
</evidence>
<protein>
    <recommendedName>
        <fullName evidence="4">HTH CENPB-type domain-containing protein</fullName>
    </recommendedName>
</protein>
<name>A0ABR3EMJ5_9AGAR</name>
<proteinExistence type="predicted"/>
<dbReference type="EMBL" id="JBAHYK010002975">
    <property type="protein sequence ID" value="KAL0564111.1"/>
    <property type="molecule type" value="Genomic_DNA"/>
</dbReference>
<evidence type="ECO:0008006" key="4">
    <source>
        <dbReference type="Google" id="ProtNLM"/>
    </source>
</evidence>
<feature type="compositionally biased region" description="Basic residues" evidence="1">
    <location>
        <begin position="1"/>
        <end position="11"/>
    </location>
</feature>
<dbReference type="Gene3D" id="1.10.10.60">
    <property type="entry name" value="Homeodomain-like"/>
    <property type="match status" value="1"/>
</dbReference>
<accession>A0ABR3EMJ5</accession>
<evidence type="ECO:0000256" key="1">
    <source>
        <dbReference type="SAM" id="MobiDB-lite"/>
    </source>
</evidence>